<feature type="region of interest" description="Disordered" evidence="1">
    <location>
        <begin position="303"/>
        <end position="398"/>
    </location>
</feature>
<feature type="compositionally biased region" description="Basic and acidic residues" evidence="1">
    <location>
        <begin position="21"/>
        <end position="41"/>
    </location>
</feature>
<feature type="compositionally biased region" description="Basic and acidic residues" evidence="1">
    <location>
        <begin position="140"/>
        <end position="150"/>
    </location>
</feature>
<comment type="caution">
    <text evidence="2">The sequence shown here is derived from an EMBL/GenBank/DDBJ whole genome shotgun (WGS) entry which is preliminary data.</text>
</comment>
<feature type="compositionally biased region" description="Low complexity" evidence="1">
    <location>
        <begin position="369"/>
        <end position="390"/>
    </location>
</feature>
<evidence type="ECO:0000313" key="3">
    <source>
        <dbReference type="Proteomes" id="UP001322138"/>
    </source>
</evidence>
<evidence type="ECO:0000313" key="2">
    <source>
        <dbReference type="EMBL" id="KAK4642860.1"/>
    </source>
</evidence>
<sequence>MRETPAHQSGKFGSTESTSGWREKNPDDIDTTPKDQKPAAERRRRPTGKRPSGIPADSYDPDSSPTYNSRQGRPVRYRPPANPRLFSRQTPNLPIVGVGITPRSSTDPPPHTSEEQAIAAGNKRQREPGSTPLAPRANRRRVDEAGRQTYEDPTSLPRGGTAAPATPTQWIHDDDMDKERQDSDEEEHPSTTAARAARKILRPTGTRNTAGILDRQALLVKAREEREKVSQLTSVFGGMYVNRMDLDWQPETSARPDPPRVPVQFPQIDWDAPIDQEPMVVDDAPPPSAKMLRLWQKAKDRLGLKDSQTERSQQQVDDELTRTGTEQQQLQSQRTPDRSTSSGRTCHPYRPLVNQGINRHSPQASRNRASAGGYAPAIPSSSASSSQPGPSRNPTLRRMTGNANLAASYQYKAPSPDWAQRKRQSFVIEEDTASGVLNLYYNKPDLHRTGHVKRIRFGAGHIFSGRFRRHGGENFIMAFPYDIRFLIYKELLTCHARLIKLGAGAPLITVGVDIPPCDNQIMFTSKTIHLETFRIFYGINTFEIKVNWEHFLDPLHFLPADFGLAVRKINLAHDFKINSNLREVLARMNDIPCYHYPSGPSTRILDFNSWAPILQRLDYLHVEWKVETWVRHRLYAGADLNKTRLTKQDGWEGWDGIWFAMQMYKTTQKAGSQRTSSYFCYWDSWMDPRFGMDLGAYHTCGARCKYMEDFFAKLWETDVGADFDRNDLVKEDPDSKF</sequence>
<feature type="compositionally biased region" description="Basic and acidic residues" evidence="1">
    <location>
        <begin position="171"/>
        <end position="181"/>
    </location>
</feature>
<feature type="compositionally biased region" description="Polar residues" evidence="1">
    <location>
        <begin position="355"/>
        <end position="368"/>
    </location>
</feature>
<proteinExistence type="predicted"/>
<name>A0ABR0FIP2_9PEZI</name>
<dbReference type="Proteomes" id="UP001322138">
    <property type="component" value="Unassembled WGS sequence"/>
</dbReference>
<keyword evidence="3" id="KW-1185">Reference proteome</keyword>
<feature type="compositionally biased region" description="Polar residues" evidence="1">
    <location>
        <begin position="61"/>
        <end position="71"/>
    </location>
</feature>
<reference evidence="2 3" key="1">
    <citation type="journal article" date="2023" name="bioRxiv">
        <title>High-quality genome assemblies of four members of thePodospora anserinaspecies complex.</title>
        <authorList>
            <person name="Ament-Velasquez S.L."/>
            <person name="Vogan A.A."/>
            <person name="Wallerman O."/>
            <person name="Hartmann F."/>
            <person name="Gautier V."/>
            <person name="Silar P."/>
            <person name="Giraud T."/>
            <person name="Johannesson H."/>
        </authorList>
    </citation>
    <scope>NUCLEOTIDE SEQUENCE [LARGE SCALE GENOMIC DNA]</scope>
    <source>
        <strain evidence="2 3">CBS 112042</strain>
    </source>
</reference>
<gene>
    <name evidence="2" type="ORF">QC761_401215</name>
</gene>
<feature type="compositionally biased region" description="Polar residues" evidence="1">
    <location>
        <begin position="11"/>
        <end position="20"/>
    </location>
</feature>
<accession>A0ABR0FIP2</accession>
<dbReference type="EMBL" id="JAFFGZ010000006">
    <property type="protein sequence ID" value="KAK4642860.1"/>
    <property type="molecule type" value="Genomic_DNA"/>
</dbReference>
<feature type="compositionally biased region" description="Polar residues" evidence="1">
    <location>
        <begin position="322"/>
        <end position="344"/>
    </location>
</feature>
<organism evidence="2 3">
    <name type="scientific">Podospora bellae-mahoneyi</name>
    <dbReference type="NCBI Taxonomy" id="2093777"/>
    <lineage>
        <taxon>Eukaryota</taxon>
        <taxon>Fungi</taxon>
        <taxon>Dikarya</taxon>
        <taxon>Ascomycota</taxon>
        <taxon>Pezizomycotina</taxon>
        <taxon>Sordariomycetes</taxon>
        <taxon>Sordariomycetidae</taxon>
        <taxon>Sordariales</taxon>
        <taxon>Podosporaceae</taxon>
        <taxon>Podospora</taxon>
    </lineage>
</organism>
<dbReference type="RefSeq" id="XP_062731836.1">
    <property type="nucleotide sequence ID" value="XM_062878408.1"/>
</dbReference>
<protein>
    <submittedName>
        <fullName evidence="2">Uncharacterized protein</fullName>
    </submittedName>
</protein>
<dbReference type="GeneID" id="87897890"/>
<evidence type="ECO:0000256" key="1">
    <source>
        <dbReference type="SAM" id="MobiDB-lite"/>
    </source>
</evidence>
<feature type="region of interest" description="Disordered" evidence="1">
    <location>
        <begin position="1"/>
        <end position="197"/>
    </location>
</feature>